<keyword evidence="2" id="KW-0326">Glycosidase</keyword>
<keyword evidence="1" id="KW-0378">Hydrolase</keyword>
<keyword evidence="6" id="KW-1185">Reference proteome</keyword>
<dbReference type="Gene3D" id="1.50.10.10">
    <property type="match status" value="1"/>
</dbReference>
<dbReference type="PANTHER" id="PTHR23403:SF8">
    <property type="entry name" value="CYTOPLASMIC TREHALASE"/>
    <property type="match status" value="1"/>
</dbReference>
<evidence type="ECO:0000256" key="4">
    <source>
        <dbReference type="SAM" id="SignalP"/>
    </source>
</evidence>
<dbReference type="Pfam" id="PF01204">
    <property type="entry name" value="Trehalase"/>
    <property type="match status" value="1"/>
</dbReference>
<reference evidence="5 6" key="1">
    <citation type="submission" date="2022-11" db="EMBL/GenBank/DDBJ databases">
        <title>Genome sequencing of Acetobacter type strain.</title>
        <authorList>
            <person name="Heo J."/>
            <person name="Lee D."/>
            <person name="Han B.-H."/>
            <person name="Hong S.-B."/>
            <person name="Kwon S.-W."/>
        </authorList>
    </citation>
    <scope>NUCLEOTIDE SEQUENCE [LARGE SCALE GENOMIC DNA]</scope>
    <source>
        <strain evidence="5 6">KACC 21253</strain>
    </source>
</reference>
<feature type="compositionally biased region" description="Low complexity" evidence="3">
    <location>
        <begin position="104"/>
        <end position="116"/>
    </location>
</feature>
<organism evidence="5 6">
    <name type="scientific">Acetobacter thailandicus</name>
    <dbReference type="NCBI Taxonomy" id="1502842"/>
    <lineage>
        <taxon>Bacteria</taxon>
        <taxon>Pseudomonadati</taxon>
        <taxon>Pseudomonadota</taxon>
        <taxon>Alphaproteobacteria</taxon>
        <taxon>Acetobacterales</taxon>
        <taxon>Acetobacteraceae</taxon>
        <taxon>Acetobacter</taxon>
    </lineage>
</organism>
<evidence type="ECO:0000313" key="6">
    <source>
        <dbReference type="Proteomes" id="UP001301152"/>
    </source>
</evidence>
<evidence type="ECO:0000256" key="1">
    <source>
        <dbReference type="ARBA" id="ARBA00022801"/>
    </source>
</evidence>
<protein>
    <submittedName>
        <fullName evidence="5">Alpha,alpha-trehalase TreF</fullName>
    </submittedName>
</protein>
<feature type="signal peptide" evidence="4">
    <location>
        <begin position="1"/>
        <end position="36"/>
    </location>
</feature>
<name>A0ABT3QE12_9PROT</name>
<comment type="caution">
    <text evidence="5">The sequence shown here is derived from an EMBL/GenBank/DDBJ whole genome shotgun (WGS) entry which is preliminary data.</text>
</comment>
<dbReference type="PROSITE" id="PS00927">
    <property type="entry name" value="TREHALASE_1"/>
    <property type="match status" value="1"/>
</dbReference>
<evidence type="ECO:0000313" key="5">
    <source>
        <dbReference type="EMBL" id="MCX2563529.1"/>
    </source>
</evidence>
<dbReference type="InterPro" id="IPR018232">
    <property type="entry name" value="Glyco_hydro_37_CS"/>
</dbReference>
<dbReference type="Proteomes" id="UP001301152">
    <property type="component" value="Unassembled WGS sequence"/>
</dbReference>
<proteinExistence type="predicted"/>
<accession>A0ABT3QE12</accession>
<dbReference type="EMBL" id="JAPIUZ010000002">
    <property type="protein sequence ID" value="MCX2563529.1"/>
    <property type="molecule type" value="Genomic_DNA"/>
</dbReference>
<dbReference type="InterPro" id="IPR012341">
    <property type="entry name" value="6hp_glycosidase-like_sf"/>
</dbReference>
<dbReference type="RefSeq" id="WP_242005181.1">
    <property type="nucleotide sequence ID" value="NZ_JAPIUZ010000002.1"/>
</dbReference>
<gene>
    <name evidence="5" type="primary">treF</name>
    <name evidence="5" type="ORF">OQ497_06080</name>
</gene>
<dbReference type="SUPFAM" id="SSF48208">
    <property type="entry name" value="Six-hairpin glycosidases"/>
    <property type="match status" value="1"/>
</dbReference>
<evidence type="ECO:0000256" key="2">
    <source>
        <dbReference type="ARBA" id="ARBA00023295"/>
    </source>
</evidence>
<sequence>MSISHHKKNLISYSALSATGSVCITLLAILNSPVMAAPAETPSAPATAIEHAALPSEPPAAAPATVEQATGAEAPAPATAIQHAALSASAGLSAISDEVKESTTETQTAAADTTTAQPSLPLPSPQATATPIISPMVVPQDLRPPSVSLGDLFVAIHRAKIYTDPKSASDATPDQSPDSLVALWKQEKDKPGFDLKTFVTKHFTMPVLRTASYSRKPDENVRDYINGMWDVLTRKADQPVAWSSLLSLPNDYIVPGGRFSECYYWDTYFTMIGLYEDQHIDLMRNMVKNIASLIDRYGFMPNGNRTYYMGRSQPPFFSVMLDLLASHDGQITYTTFLPALRREYDYWTKGMADLKPGNVSHHVVKLDDGSIMFRPWDDMDTPRDESYIQDIETAEKTKRDKADLWRNLRAGAETGWDYSSRWLSDGKTLSTIQATSLVIIEYNCLMVHLEQTLAHAYALKNNKEEEAFFTRQAVELTNAINTYLWNAQKGAYFDYNWQTKKQSDILSVATTVPLFFHLASQKQADAVAETIEKHLLKKGGLTQTDRETGQQWDYPNGWAPNEWMSIKGLEQYGHSKLAEEIARRWMERVIGTYEKSGVLLEKYDVVSEQINPKGGAGGGEYPMQIGFGWTNGTLLGLMNRYPQKMRNILDKNPLADQPDQQPLPPVDAWNAKGPEISITEKSPVKGMPLSALHTEPSPQVVNPPSPQERVNSKDPSP</sequence>
<feature type="chain" id="PRO_5047176171" evidence="4">
    <location>
        <begin position="37"/>
        <end position="717"/>
    </location>
</feature>
<dbReference type="NCBIfam" id="NF009773">
    <property type="entry name" value="PRK13270.1"/>
    <property type="match status" value="1"/>
</dbReference>
<dbReference type="PANTHER" id="PTHR23403">
    <property type="entry name" value="TREHALASE"/>
    <property type="match status" value="1"/>
</dbReference>
<dbReference type="PROSITE" id="PS00928">
    <property type="entry name" value="TREHALASE_2"/>
    <property type="match status" value="1"/>
</dbReference>
<feature type="region of interest" description="Disordered" evidence="3">
    <location>
        <begin position="97"/>
        <end position="128"/>
    </location>
</feature>
<evidence type="ECO:0000256" key="3">
    <source>
        <dbReference type="SAM" id="MobiDB-lite"/>
    </source>
</evidence>
<dbReference type="InterPro" id="IPR008928">
    <property type="entry name" value="6-hairpin_glycosidase_sf"/>
</dbReference>
<dbReference type="InterPro" id="IPR001661">
    <property type="entry name" value="Glyco_hydro_37"/>
</dbReference>
<keyword evidence="4" id="KW-0732">Signal</keyword>
<dbReference type="PRINTS" id="PR00744">
    <property type="entry name" value="GLHYDRLASE37"/>
</dbReference>
<feature type="region of interest" description="Disordered" evidence="3">
    <location>
        <begin position="652"/>
        <end position="717"/>
    </location>
</feature>